<dbReference type="AlphaFoldDB" id="A0A2P9AD64"/>
<keyword evidence="4" id="KW-1015">Disulfide bond</keyword>
<evidence type="ECO:0000256" key="4">
    <source>
        <dbReference type="ARBA" id="ARBA00023157"/>
    </source>
</evidence>
<dbReference type="GO" id="GO:0045454">
    <property type="term" value="P:cell redox homeostasis"/>
    <property type="evidence" value="ECO:0007669"/>
    <property type="project" value="TreeGrafter"/>
</dbReference>
<gene>
    <name evidence="7" type="ORF">BQ8482_110952</name>
</gene>
<evidence type="ECO:0000256" key="2">
    <source>
        <dbReference type="ARBA" id="ARBA00022862"/>
    </source>
</evidence>
<evidence type="ECO:0000256" key="5">
    <source>
        <dbReference type="ARBA" id="ARBA00023284"/>
    </source>
</evidence>
<feature type="domain" description="Thioredoxin" evidence="6">
    <location>
        <begin position="63"/>
        <end position="235"/>
    </location>
</feature>
<dbReference type="GO" id="GO:0005737">
    <property type="term" value="C:cytoplasm"/>
    <property type="evidence" value="ECO:0007669"/>
    <property type="project" value="TreeGrafter"/>
</dbReference>
<reference evidence="8" key="1">
    <citation type="submission" date="2016-12" db="EMBL/GenBank/DDBJ databases">
        <authorList>
            <person name="Brunel B."/>
        </authorList>
    </citation>
    <scope>NUCLEOTIDE SEQUENCE [LARGE SCALE GENOMIC DNA]</scope>
</reference>
<dbReference type="GO" id="GO:0008379">
    <property type="term" value="F:thioredoxin peroxidase activity"/>
    <property type="evidence" value="ECO:0007669"/>
    <property type="project" value="TreeGrafter"/>
</dbReference>
<dbReference type="InterPro" id="IPR036249">
    <property type="entry name" value="Thioredoxin-like_sf"/>
</dbReference>
<evidence type="ECO:0000313" key="8">
    <source>
        <dbReference type="Proteomes" id="UP000245698"/>
    </source>
</evidence>
<dbReference type="PANTHER" id="PTHR42801:SF7">
    <property type="entry name" value="SLL1159 PROTEIN"/>
    <property type="match status" value="1"/>
</dbReference>
<dbReference type="InterPro" id="IPR013766">
    <property type="entry name" value="Thioredoxin_domain"/>
</dbReference>
<dbReference type="RefSeq" id="WP_123146633.1">
    <property type="nucleotide sequence ID" value="NZ_FUIG01000013.1"/>
</dbReference>
<dbReference type="Pfam" id="PF08534">
    <property type="entry name" value="Redoxin"/>
    <property type="match status" value="1"/>
</dbReference>
<evidence type="ECO:0000259" key="6">
    <source>
        <dbReference type="PROSITE" id="PS51352"/>
    </source>
</evidence>
<keyword evidence="5" id="KW-0676">Redox-active center</keyword>
<protein>
    <recommendedName>
        <fullName evidence="6">Thioredoxin domain-containing protein</fullName>
    </recommendedName>
</protein>
<dbReference type="InterPro" id="IPR013740">
    <property type="entry name" value="Redoxin"/>
</dbReference>
<name>A0A2P9AD64_9HYPH</name>
<keyword evidence="1" id="KW-0575">Peroxidase</keyword>
<evidence type="ECO:0000256" key="1">
    <source>
        <dbReference type="ARBA" id="ARBA00022559"/>
    </source>
</evidence>
<proteinExistence type="predicted"/>
<accession>A0A2P9AD64</accession>
<dbReference type="PANTHER" id="PTHR42801">
    <property type="entry name" value="THIOREDOXIN-DEPENDENT PEROXIDE REDUCTASE"/>
    <property type="match status" value="1"/>
</dbReference>
<dbReference type="PROSITE" id="PS51352">
    <property type="entry name" value="THIOREDOXIN_2"/>
    <property type="match status" value="1"/>
</dbReference>
<keyword evidence="8" id="KW-1185">Reference proteome</keyword>
<sequence length="235" mass="25170">MAAVEQVMTFEQAVQAAIDLDAPLSERLAVIAAAIRRLDASYADAADRMVMRLQDKGAGATAPRPGDAMPAFLLPDEDGRLVSLAGVLANGPVAITFLRGHWCPFCRLNAIGIVEVQQEIAAMGGQVVAITPERRKFSAALKNRVGAEFPFLTDMDNGYALSLDLAIGIGVEMQQLLGAGGDDLPSYQDNAAWLLPIPATFIVGADGIITARYVDPDYQQRMEIEDLVSALERAR</sequence>
<dbReference type="Proteomes" id="UP000245698">
    <property type="component" value="Unassembled WGS sequence"/>
</dbReference>
<evidence type="ECO:0000256" key="3">
    <source>
        <dbReference type="ARBA" id="ARBA00023002"/>
    </source>
</evidence>
<keyword evidence="3" id="KW-0560">Oxidoreductase</keyword>
<dbReference type="CDD" id="cd02970">
    <property type="entry name" value="PRX_like2"/>
    <property type="match status" value="1"/>
</dbReference>
<dbReference type="InterPro" id="IPR050924">
    <property type="entry name" value="Peroxiredoxin_BCP/PrxQ"/>
</dbReference>
<keyword evidence="2" id="KW-0049">Antioxidant</keyword>
<organism evidence="7 8">
    <name type="scientific">Mesorhizobium delmotii</name>
    <dbReference type="NCBI Taxonomy" id="1631247"/>
    <lineage>
        <taxon>Bacteria</taxon>
        <taxon>Pseudomonadati</taxon>
        <taxon>Pseudomonadota</taxon>
        <taxon>Alphaproteobacteria</taxon>
        <taxon>Hyphomicrobiales</taxon>
        <taxon>Phyllobacteriaceae</taxon>
        <taxon>Mesorhizobium</taxon>
    </lineage>
</organism>
<dbReference type="SUPFAM" id="SSF52833">
    <property type="entry name" value="Thioredoxin-like"/>
    <property type="match status" value="1"/>
</dbReference>
<dbReference type="EMBL" id="FUIG01000013">
    <property type="protein sequence ID" value="SJM29022.1"/>
    <property type="molecule type" value="Genomic_DNA"/>
</dbReference>
<dbReference type="GO" id="GO:0034599">
    <property type="term" value="P:cellular response to oxidative stress"/>
    <property type="evidence" value="ECO:0007669"/>
    <property type="project" value="TreeGrafter"/>
</dbReference>
<evidence type="ECO:0000313" key="7">
    <source>
        <dbReference type="EMBL" id="SJM29022.1"/>
    </source>
</evidence>
<dbReference type="Gene3D" id="3.40.30.10">
    <property type="entry name" value="Glutaredoxin"/>
    <property type="match status" value="1"/>
</dbReference>